<dbReference type="AlphaFoldDB" id="A0A5E4QB50"/>
<name>A0A5E4QB50_9NEOP</name>
<organism evidence="1 2">
    <name type="scientific">Leptidea sinapis</name>
    <dbReference type="NCBI Taxonomy" id="189913"/>
    <lineage>
        <taxon>Eukaryota</taxon>
        <taxon>Metazoa</taxon>
        <taxon>Ecdysozoa</taxon>
        <taxon>Arthropoda</taxon>
        <taxon>Hexapoda</taxon>
        <taxon>Insecta</taxon>
        <taxon>Pterygota</taxon>
        <taxon>Neoptera</taxon>
        <taxon>Endopterygota</taxon>
        <taxon>Lepidoptera</taxon>
        <taxon>Glossata</taxon>
        <taxon>Ditrysia</taxon>
        <taxon>Papilionoidea</taxon>
        <taxon>Pieridae</taxon>
        <taxon>Dismorphiinae</taxon>
        <taxon>Leptidea</taxon>
    </lineage>
</organism>
<reference evidence="1 2" key="1">
    <citation type="submission" date="2017-07" db="EMBL/GenBank/DDBJ databases">
        <authorList>
            <person name="Talla V."/>
            <person name="Backstrom N."/>
        </authorList>
    </citation>
    <scope>NUCLEOTIDE SEQUENCE [LARGE SCALE GENOMIC DNA]</scope>
</reference>
<protein>
    <recommendedName>
        <fullName evidence="3">THAP-type domain-containing protein</fullName>
    </recommendedName>
</protein>
<evidence type="ECO:0000313" key="1">
    <source>
        <dbReference type="EMBL" id="VVC94281.1"/>
    </source>
</evidence>
<accession>A0A5E4QB50</accession>
<evidence type="ECO:0000313" key="2">
    <source>
        <dbReference type="Proteomes" id="UP000324832"/>
    </source>
</evidence>
<gene>
    <name evidence="1" type="ORF">LSINAPIS_LOCUS6267</name>
</gene>
<dbReference type="EMBL" id="FZQP02001926">
    <property type="protein sequence ID" value="VVC94281.1"/>
    <property type="molecule type" value="Genomic_DNA"/>
</dbReference>
<proteinExistence type="predicted"/>
<dbReference type="Proteomes" id="UP000324832">
    <property type="component" value="Unassembled WGS sequence"/>
</dbReference>
<evidence type="ECO:0008006" key="3">
    <source>
        <dbReference type="Google" id="ProtNLM"/>
    </source>
</evidence>
<sequence length="170" mass="19097">MAAYRKCCIPGCDNTRESSVLHKFPNPQNDCKRFRTWTFSIGGNILALDDNHSICKRLFFICFVVRKPLADTMNKNYNMVECNLESTPASTSGSVPVAINLQATSSRIEKGLLPANCQETADIIIFFDELFDSMNGSYINSSKRSGKPLLKTLKPNSLHNQIWTKAKQNQ</sequence>
<keyword evidence="2" id="KW-1185">Reference proteome</keyword>